<evidence type="ECO:0000256" key="5">
    <source>
        <dbReference type="ARBA" id="ARBA00029447"/>
    </source>
</evidence>
<dbReference type="eggNOG" id="COG0840">
    <property type="taxonomic scope" value="Bacteria"/>
</dbReference>
<feature type="transmembrane region" description="Helical" evidence="7">
    <location>
        <begin position="187"/>
        <end position="209"/>
    </location>
</feature>
<dbReference type="PROSITE" id="PS50885">
    <property type="entry name" value="HAMP"/>
    <property type="match status" value="1"/>
</dbReference>
<feature type="domain" description="HAMP" evidence="9">
    <location>
        <begin position="211"/>
        <end position="264"/>
    </location>
</feature>
<proteinExistence type="inferred from homology"/>
<evidence type="ECO:0000256" key="7">
    <source>
        <dbReference type="SAM" id="Phobius"/>
    </source>
</evidence>
<dbReference type="InterPro" id="IPR004090">
    <property type="entry name" value="Chemotax_Me-accpt_rcpt"/>
</dbReference>
<sequence length="569" mass="62017" precursor="true">MKSFFKRFTFTWNAKLRTKLLSSFILICIIFSIGSVVSFTSMRNTNQSYDYLINNVMEIRSVSSSIESNISQQTSHFRGYFLNGDIEDLDRVTELSQIGSELINNGLELSTVEEVTDSLTILQNLNNSYSNQVEDITTNGMGSSDTSNRDLVLLENRMINESQQLNDLLNEIVAEHSEQTTAESATAMILILIISAVALVIAIVGGFIISTMISKPIVKLAQISERLADGDLTVDSLTVKSRDEIYVLNESFRNMTNNFRKMVAQIASNTDQVAASSEQLSSSADETTKATTTITGSIQSVATGAETQVQSTGAAKEVVKDIAVGMKQITESVELVSSFANDAGDKSNNGKVVIEKAMKQMDKINSKTAEISDVVQQLGDKSKEIGSIISLITDVAEQTNLLALNAAIEAARAGEHGRGFAVVADEVRKLAEQSNKSAEEIRHLIHYIQEDIDRSVTMMGEGRESVEGGLTLVNDAGNEFETISLSVNDLTTQIAQILRAVKENTEGTNKMQTFIEEAAKIAEESASYSQNVAASTEEQMASMEEISASAETLSSMAEELLNEVRKFKV</sequence>
<dbReference type="PANTHER" id="PTHR32089">
    <property type="entry name" value="METHYL-ACCEPTING CHEMOTAXIS PROTEIN MCPB"/>
    <property type="match status" value="1"/>
</dbReference>
<keyword evidence="3 7" id="KW-0472">Membrane</keyword>
<dbReference type="SMART" id="SM00304">
    <property type="entry name" value="HAMP"/>
    <property type="match status" value="1"/>
</dbReference>
<accession>E6TR89</accession>
<dbReference type="Pfam" id="PF00672">
    <property type="entry name" value="HAMP"/>
    <property type="match status" value="1"/>
</dbReference>
<dbReference type="GO" id="GO:0004888">
    <property type="term" value="F:transmembrane signaling receptor activity"/>
    <property type="evidence" value="ECO:0007669"/>
    <property type="project" value="InterPro"/>
</dbReference>
<dbReference type="InterPro" id="IPR003660">
    <property type="entry name" value="HAMP_dom"/>
</dbReference>
<dbReference type="RefSeq" id="WP_013488936.1">
    <property type="nucleotide sequence ID" value="NC_014829.1"/>
</dbReference>
<keyword evidence="7" id="KW-0812">Transmembrane</keyword>
<dbReference type="Proteomes" id="UP000001401">
    <property type="component" value="Chromosome"/>
</dbReference>
<dbReference type="SUPFAM" id="SSF58104">
    <property type="entry name" value="Methyl-accepting chemotaxis protein (MCP) signaling domain"/>
    <property type="match status" value="1"/>
</dbReference>
<feature type="domain" description="Methyl-accepting transducer" evidence="8">
    <location>
        <begin position="283"/>
        <end position="554"/>
    </location>
</feature>
<dbReference type="InterPro" id="IPR004089">
    <property type="entry name" value="MCPsignal_dom"/>
</dbReference>
<keyword evidence="7" id="KW-1133">Transmembrane helix</keyword>
<name>E6TR89_EVAC2</name>
<evidence type="ECO:0000256" key="6">
    <source>
        <dbReference type="PROSITE-ProRule" id="PRU00284"/>
    </source>
</evidence>
<dbReference type="Gene3D" id="1.10.287.950">
    <property type="entry name" value="Methyl-accepting chemotaxis protein"/>
    <property type="match status" value="1"/>
</dbReference>
<protein>
    <submittedName>
        <fullName evidence="10">Methyl-accepting chemotaxis sensory transducer</fullName>
    </submittedName>
</protein>
<dbReference type="GO" id="GO:0005886">
    <property type="term" value="C:plasma membrane"/>
    <property type="evidence" value="ECO:0007669"/>
    <property type="project" value="UniProtKB-SubCell"/>
</dbReference>
<organism evidence="10 11">
    <name type="scientific">Evansella cellulosilytica (strain ATCC 21833 / DSM 2522 / FERM P-1141 / JCM 9156 / N-4)</name>
    <name type="common">Bacillus cellulosilyticus</name>
    <dbReference type="NCBI Taxonomy" id="649639"/>
    <lineage>
        <taxon>Bacteria</taxon>
        <taxon>Bacillati</taxon>
        <taxon>Bacillota</taxon>
        <taxon>Bacilli</taxon>
        <taxon>Bacillales</taxon>
        <taxon>Bacillaceae</taxon>
        <taxon>Evansella</taxon>
    </lineage>
</organism>
<dbReference type="GO" id="GO:0007165">
    <property type="term" value="P:signal transduction"/>
    <property type="evidence" value="ECO:0007669"/>
    <property type="project" value="UniProtKB-KW"/>
</dbReference>
<dbReference type="CDD" id="cd06225">
    <property type="entry name" value="HAMP"/>
    <property type="match status" value="1"/>
</dbReference>
<evidence type="ECO:0000256" key="3">
    <source>
        <dbReference type="ARBA" id="ARBA00023136"/>
    </source>
</evidence>
<evidence type="ECO:0000313" key="10">
    <source>
        <dbReference type="EMBL" id="ADU30601.1"/>
    </source>
</evidence>
<dbReference type="SMART" id="SM00283">
    <property type="entry name" value="MA"/>
    <property type="match status" value="1"/>
</dbReference>
<evidence type="ECO:0000256" key="1">
    <source>
        <dbReference type="ARBA" id="ARBA00004236"/>
    </source>
</evidence>
<dbReference type="Gene3D" id="6.10.340.10">
    <property type="match status" value="1"/>
</dbReference>
<dbReference type="KEGG" id="bco:Bcell_2342"/>
<dbReference type="PRINTS" id="PR00260">
    <property type="entry name" value="CHEMTRNSDUCR"/>
</dbReference>
<dbReference type="GO" id="GO:0006935">
    <property type="term" value="P:chemotaxis"/>
    <property type="evidence" value="ECO:0007669"/>
    <property type="project" value="InterPro"/>
</dbReference>
<evidence type="ECO:0000259" key="8">
    <source>
        <dbReference type="PROSITE" id="PS50111"/>
    </source>
</evidence>
<reference evidence="10 11" key="1">
    <citation type="submission" date="2010-12" db="EMBL/GenBank/DDBJ databases">
        <title>Complete sequence of Bacillus cellulosilyticus DSM 2522.</title>
        <authorList>
            <consortium name="US DOE Joint Genome Institute"/>
            <person name="Lucas S."/>
            <person name="Copeland A."/>
            <person name="Lapidus A."/>
            <person name="Cheng J.-F."/>
            <person name="Bruce D."/>
            <person name="Goodwin L."/>
            <person name="Pitluck S."/>
            <person name="Chertkov O."/>
            <person name="Detter J.C."/>
            <person name="Han C."/>
            <person name="Tapia R."/>
            <person name="Land M."/>
            <person name="Hauser L."/>
            <person name="Jeffries C."/>
            <person name="Kyrpides N."/>
            <person name="Ivanova N."/>
            <person name="Mikhailova N."/>
            <person name="Brumm P."/>
            <person name="Mead D."/>
            <person name="Woyke T."/>
        </authorList>
    </citation>
    <scope>NUCLEOTIDE SEQUENCE [LARGE SCALE GENOMIC DNA]</scope>
    <source>
        <strain evidence="11">ATCC 21833 / DSM 2522 / FERM P-1141 / JCM 9156 / N-4</strain>
    </source>
</reference>
<dbReference type="AlphaFoldDB" id="E6TR89"/>
<dbReference type="OrthoDB" id="107771at2"/>
<evidence type="ECO:0000313" key="11">
    <source>
        <dbReference type="Proteomes" id="UP000001401"/>
    </source>
</evidence>
<evidence type="ECO:0000256" key="2">
    <source>
        <dbReference type="ARBA" id="ARBA00022475"/>
    </source>
</evidence>
<comment type="similarity">
    <text evidence="5">Belongs to the methyl-accepting chemotaxis (MCP) protein family.</text>
</comment>
<dbReference type="PANTHER" id="PTHR32089:SF112">
    <property type="entry name" value="LYSOZYME-LIKE PROTEIN-RELATED"/>
    <property type="match status" value="1"/>
</dbReference>
<dbReference type="Pfam" id="PF00015">
    <property type="entry name" value="MCPsignal"/>
    <property type="match status" value="1"/>
</dbReference>
<dbReference type="EMBL" id="CP002394">
    <property type="protein sequence ID" value="ADU30601.1"/>
    <property type="molecule type" value="Genomic_DNA"/>
</dbReference>
<keyword evidence="4 6" id="KW-0807">Transducer</keyword>
<evidence type="ECO:0000259" key="9">
    <source>
        <dbReference type="PROSITE" id="PS50885"/>
    </source>
</evidence>
<gene>
    <name evidence="10" type="ordered locus">Bcell_2342</name>
</gene>
<dbReference type="CDD" id="cd11386">
    <property type="entry name" value="MCP_signal"/>
    <property type="match status" value="1"/>
</dbReference>
<dbReference type="HOGENOM" id="CLU_000445_107_27_9"/>
<comment type="subcellular location">
    <subcellularLocation>
        <location evidence="1">Cell membrane</location>
    </subcellularLocation>
</comment>
<dbReference type="PROSITE" id="PS50111">
    <property type="entry name" value="CHEMOTAXIS_TRANSDUC_2"/>
    <property type="match status" value="1"/>
</dbReference>
<dbReference type="STRING" id="649639.Bcell_2342"/>
<evidence type="ECO:0000256" key="4">
    <source>
        <dbReference type="ARBA" id="ARBA00023224"/>
    </source>
</evidence>
<keyword evidence="11" id="KW-1185">Reference proteome</keyword>
<keyword evidence="2" id="KW-1003">Cell membrane</keyword>